<gene>
    <name evidence="3" type="ORF">QUF54_10590</name>
</gene>
<protein>
    <submittedName>
        <fullName evidence="3">AAA family ATPase</fullName>
    </submittedName>
</protein>
<dbReference type="InterPro" id="IPR003959">
    <property type="entry name" value="ATPase_AAA_core"/>
</dbReference>
<sequence length="322" mass="36895">MIQRLYIHNFRCLENFELVMKDMPSALLIGKNGAGKSTVGMVLEVLQRIGRGINRVGHLVQTKDFARGRSDVPIRFEIEVLIDEKLYQYTLALEWPENFEELRIIEEQLMVSGNPIYSRQGASVTLHNYDAKFMVDWHLVALPVIQVQSEVDPLHVFKNWLALMIILSPIPSLMTGESNGETLKPKRDGTNFGEWFSGLLGRYPAAYTLVDKYLREIMPDLREVQNELIGKNAKMMSVQFQENHANWRIYFEDLSDGEKCFFICAVVLAANKYYGPLFCFWDEPDSFLSLSEVGHFVMSLRRSFETGGQILATSHNSEAILK</sequence>
<dbReference type="Pfam" id="PF13304">
    <property type="entry name" value="AAA_21"/>
    <property type="match status" value="1"/>
</dbReference>
<feature type="domain" description="Endonuclease GajA/Old nuclease/RecF-like AAA" evidence="1">
    <location>
        <begin position="1"/>
        <end position="48"/>
    </location>
</feature>
<dbReference type="Pfam" id="PF13175">
    <property type="entry name" value="AAA_15"/>
    <property type="match status" value="1"/>
</dbReference>
<dbReference type="Gene3D" id="3.40.50.300">
    <property type="entry name" value="P-loop containing nucleotide triphosphate hydrolases"/>
    <property type="match status" value="2"/>
</dbReference>
<evidence type="ECO:0000259" key="1">
    <source>
        <dbReference type="Pfam" id="PF13175"/>
    </source>
</evidence>
<dbReference type="InterPro" id="IPR027417">
    <property type="entry name" value="P-loop_NTPase"/>
</dbReference>
<keyword evidence="4" id="KW-1185">Reference proteome</keyword>
<dbReference type="PANTHER" id="PTHR43581">
    <property type="entry name" value="ATP/GTP PHOSPHATASE"/>
    <property type="match status" value="1"/>
</dbReference>
<feature type="domain" description="ATPase AAA-type core" evidence="2">
    <location>
        <begin position="209"/>
        <end position="318"/>
    </location>
</feature>
<feature type="non-terminal residue" evidence="3">
    <location>
        <position position="322"/>
    </location>
</feature>
<dbReference type="InterPro" id="IPR051396">
    <property type="entry name" value="Bact_Antivir_Def_Nuclease"/>
</dbReference>
<organism evidence="3 4">
    <name type="scientific">Candidatus Marithioploca araucensis</name>
    <dbReference type="NCBI Taxonomy" id="70273"/>
    <lineage>
        <taxon>Bacteria</taxon>
        <taxon>Pseudomonadati</taxon>
        <taxon>Pseudomonadota</taxon>
        <taxon>Gammaproteobacteria</taxon>
        <taxon>Thiotrichales</taxon>
        <taxon>Thiotrichaceae</taxon>
        <taxon>Candidatus Marithioploca</taxon>
    </lineage>
</organism>
<evidence type="ECO:0000313" key="3">
    <source>
        <dbReference type="EMBL" id="MDM8563788.1"/>
    </source>
</evidence>
<evidence type="ECO:0000313" key="4">
    <source>
        <dbReference type="Proteomes" id="UP001171945"/>
    </source>
</evidence>
<proteinExistence type="predicted"/>
<evidence type="ECO:0000259" key="2">
    <source>
        <dbReference type="Pfam" id="PF13304"/>
    </source>
</evidence>
<dbReference type="InterPro" id="IPR041685">
    <property type="entry name" value="AAA_GajA/Old/RecF-like"/>
</dbReference>
<name>A0ABT7VW26_9GAMM</name>
<dbReference type="Proteomes" id="UP001171945">
    <property type="component" value="Unassembled WGS sequence"/>
</dbReference>
<dbReference type="SUPFAM" id="SSF52540">
    <property type="entry name" value="P-loop containing nucleoside triphosphate hydrolases"/>
    <property type="match status" value="1"/>
</dbReference>
<accession>A0ABT7VW26</accession>
<dbReference type="PANTHER" id="PTHR43581:SF4">
    <property type="entry name" value="ATP_GTP PHOSPHATASE"/>
    <property type="match status" value="1"/>
</dbReference>
<reference evidence="3" key="1">
    <citation type="submission" date="2023-06" db="EMBL/GenBank/DDBJ databases">
        <title>Uncultivated large filamentous bacteria from sulfidic sediments reveal new species and different genomic features in energy metabolism and defense.</title>
        <authorList>
            <person name="Fonseca A."/>
        </authorList>
    </citation>
    <scope>NUCLEOTIDE SEQUENCE</scope>
    <source>
        <strain evidence="3">HSG4</strain>
    </source>
</reference>
<comment type="caution">
    <text evidence="3">The sequence shown here is derived from an EMBL/GenBank/DDBJ whole genome shotgun (WGS) entry which is preliminary data.</text>
</comment>
<dbReference type="EMBL" id="JAUCGM010000873">
    <property type="protein sequence ID" value="MDM8563788.1"/>
    <property type="molecule type" value="Genomic_DNA"/>
</dbReference>